<dbReference type="Pfam" id="PF01485">
    <property type="entry name" value="IBR"/>
    <property type="match status" value="1"/>
</dbReference>
<dbReference type="EMBL" id="CAQQ02130978">
    <property type="status" value="NOT_ANNOTATED_CDS"/>
    <property type="molecule type" value="Genomic_DNA"/>
</dbReference>
<dbReference type="OMA" id="IRCMAFR"/>
<keyword evidence="6" id="KW-0677">Repeat</keyword>
<dbReference type="InterPro" id="IPR013083">
    <property type="entry name" value="Znf_RING/FYVE/PHD"/>
</dbReference>
<dbReference type="Pfam" id="PF26000">
    <property type="entry name" value="UBA_ARIH2_N"/>
    <property type="match status" value="1"/>
</dbReference>
<dbReference type="EnsemblMetazoa" id="MESCA007221-RA">
    <property type="protein sequence ID" value="MESCA007221-PA"/>
    <property type="gene ID" value="MESCA007221"/>
</dbReference>
<keyword evidence="4" id="KW-0808">Transferase</keyword>
<proteinExistence type="inferred from homology"/>
<dbReference type="EMBL" id="CAQQ02130979">
    <property type="status" value="NOT_ANNOTATED_CDS"/>
    <property type="molecule type" value="Genomic_DNA"/>
</dbReference>
<dbReference type="SMART" id="SM00647">
    <property type="entry name" value="IBR"/>
    <property type="match status" value="1"/>
</dbReference>
<keyword evidence="11" id="KW-1133">Transmembrane helix</keyword>
<keyword evidence="11" id="KW-0812">Transmembrane</keyword>
<dbReference type="GO" id="GO:0061630">
    <property type="term" value="F:ubiquitin protein ligase activity"/>
    <property type="evidence" value="ECO:0007669"/>
    <property type="project" value="UniProtKB-EC"/>
</dbReference>
<dbReference type="PANTHER" id="PTHR11685">
    <property type="entry name" value="RBR FAMILY RING FINGER AND IBR DOMAIN-CONTAINING"/>
    <property type="match status" value="1"/>
</dbReference>
<feature type="compositionally biased region" description="Low complexity" evidence="10">
    <location>
        <begin position="112"/>
        <end position="128"/>
    </location>
</feature>
<dbReference type="FunFam" id="3.30.40.10:FF:000019">
    <property type="entry name" value="RBR-type E3 ubiquitin transferase"/>
    <property type="match status" value="1"/>
</dbReference>
<evidence type="ECO:0000256" key="3">
    <source>
        <dbReference type="ARBA" id="ARBA00012251"/>
    </source>
</evidence>
<dbReference type="AlphaFoldDB" id="T1GU21"/>
<evidence type="ECO:0000256" key="11">
    <source>
        <dbReference type="SAM" id="Phobius"/>
    </source>
</evidence>
<feature type="region of interest" description="Disordered" evidence="10">
    <location>
        <begin position="102"/>
        <end position="128"/>
    </location>
</feature>
<evidence type="ECO:0000256" key="2">
    <source>
        <dbReference type="ARBA" id="ARBA00005884"/>
    </source>
</evidence>
<evidence type="ECO:0000256" key="10">
    <source>
        <dbReference type="SAM" id="MobiDB-lite"/>
    </source>
</evidence>
<dbReference type="CDD" id="cd20344">
    <property type="entry name" value="BRcat_RBR_TRIAD1"/>
    <property type="match status" value="1"/>
</dbReference>
<comment type="similarity">
    <text evidence="2">Belongs to the RBR family. Ariadne subfamily.</text>
</comment>
<keyword evidence="9" id="KW-0862">Zinc</keyword>
<keyword evidence="14" id="KW-1185">Reference proteome</keyword>
<dbReference type="CDD" id="cd16773">
    <property type="entry name" value="RING-HC_RBR_TRIAD1"/>
    <property type="match status" value="1"/>
</dbReference>
<keyword evidence="7" id="KW-0863">Zinc-finger</keyword>
<dbReference type="Gene3D" id="1.20.120.1750">
    <property type="match status" value="1"/>
</dbReference>
<evidence type="ECO:0000256" key="1">
    <source>
        <dbReference type="ARBA" id="ARBA00001798"/>
    </source>
</evidence>
<dbReference type="GO" id="GO:0016567">
    <property type="term" value="P:protein ubiquitination"/>
    <property type="evidence" value="ECO:0007669"/>
    <property type="project" value="InterPro"/>
</dbReference>
<evidence type="ECO:0000256" key="7">
    <source>
        <dbReference type="ARBA" id="ARBA00022771"/>
    </source>
</evidence>
<dbReference type="PROSITE" id="PS51873">
    <property type="entry name" value="TRIAD"/>
    <property type="match status" value="1"/>
</dbReference>
<keyword evidence="11" id="KW-0472">Membrane</keyword>
<feature type="compositionally biased region" description="Acidic residues" evidence="10">
    <location>
        <begin position="1"/>
        <end position="27"/>
    </location>
</feature>
<dbReference type="SUPFAM" id="SSF57850">
    <property type="entry name" value="RING/U-box"/>
    <property type="match status" value="2"/>
</dbReference>
<feature type="region of interest" description="Disordered" evidence="10">
    <location>
        <begin position="1"/>
        <end position="33"/>
    </location>
</feature>
<keyword evidence="5" id="KW-0479">Metal-binding</keyword>
<feature type="transmembrane region" description="Helical" evidence="11">
    <location>
        <begin position="315"/>
        <end position="337"/>
    </location>
</feature>
<feature type="domain" description="RING-type" evidence="12">
    <location>
        <begin position="141"/>
        <end position="363"/>
    </location>
</feature>
<dbReference type="Gene3D" id="3.30.40.10">
    <property type="entry name" value="Zinc/RING finger domain, C3HC4 (zinc finger)"/>
    <property type="match status" value="1"/>
</dbReference>
<comment type="catalytic activity">
    <reaction evidence="1">
        <text>[E2 ubiquitin-conjugating enzyme]-S-ubiquitinyl-L-cysteine + [acceptor protein]-L-lysine = [E2 ubiquitin-conjugating enzyme]-L-cysteine + [acceptor protein]-N(6)-ubiquitinyl-L-lysine.</text>
        <dbReference type="EC" id="2.3.2.31"/>
    </reaction>
</comment>
<reference evidence="14" key="1">
    <citation type="submission" date="2013-02" db="EMBL/GenBank/DDBJ databases">
        <authorList>
            <person name="Hughes D."/>
        </authorList>
    </citation>
    <scope>NUCLEOTIDE SEQUENCE</scope>
    <source>
        <strain>Durham</strain>
        <strain evidence="14">NC isolate 2 -- Noor lab</strain>
    </source>
</reference>
<dbReference type="EMBL" id="CAQQ02130977">
    <property type="status" value="NOT_ANNOTATED_CDS"/>
    <property type="molecule type" value="Genomic_DNA"/>
</dbReference>
<dbReference type="HOGENOM" id="CLU_689445_0_0_1"/>
<dbReference type="Proteomes" id="UP000015102">
    <property type="component" value="Unassembled WGS sequence"/>
</dbReference>
<accession>T1GU21</accession>
<evidence type="ECO:0000256" key="4">
    <source>
        <dbReference type="ARBA" id="ARBA00022679"/>
    </source>
</evidence>
<dbReference type="GO" id="GO:0008270">
    <property type="term" value="F:zinc ion binding"/>
    <property type="evidence" value="ECO:0007669"/>
    <property type="project" value="UniProtKB-KW"/>
</dbReference>
<organism evidence="13 14">
    <name type="scientific">Megaselia scalaris</name>
    <name type="common">Humpbacked fly</name>
    <name type="synonym">Phora scalaris</name>
    <dbReference type="NCBI Taxonomy" id="36166"/>
    <lineage>
        <taxon>Eukaryota</taxon>
        <taxon>Metazoa</taxon>
        <taxon>Ecdysozoa</taxon>
        <taxon>Arthropoda</taxon>
        <taxon>Hexapoda</taxon>
        <taxon>Insecta</taxon>
        <taxon>Pterygota</taxon>
        <taxon>Neoptera</taxon>
        <taxon>Endopterygota</taxon>
        <taxon>Diptera</taxon>
        <taxon>Brachycera</taxon>
        <taxon>Muscomorpha</taxon>
        <taxon>Platypezoidea</taxon>
        <taxon>Phoridae</taxon>
        <taxon>Megaseliini</taxon>
        <taxon>Megaselia</taxon>
    </lineage>
</organism>
<dbReference type="STRING" id="36166.T1GU21"/>
<dbReference type="InterPro" id="IPR044066">
    <property type="entry name" value="TRIAD_supradom"/>
</dbReference>
<name>T1GU21_MEGSC</name>
<dbReference type="InterPro" id="IPR031127">
    <property type="entry name" value="E3_UB_ligase_RBR"/>
</dbReference>
<keyword evidence="8" id="KW-0833">Ubl conjugation pathway</keyword>
<evidence type="ECO:0000259" key="12">
    <source>
        <dbReference type="PROSITE" id="PS51873"/>
    </source>
</evidence>
<reference evidence="13" key="2">
    <citation type="submission" date="2015-06" db="UniProtKB">
        <authorList>
            <consortium name="EnsemblMetazoa"/>
        </authorList>
    </citation>
    <scope>IDENTIFICATION</scope>
</reference>
<evidence type="ECO:0000256" key="8">
    <source>
        <dbReference type="ARBA" id="ARBA00022786"/>
    </source>
</evidence>
<evidence type="ECO:0000256" key="5">
    <source>
        <dbReference type="ARBA" id="ARBA00022723"/>
    </source>
</evidence>
<sequence length="400" mass="45433">MSGDGESDMEYSDNDYDDYYNSEEDSDIEHIDPKKTDPEYFDYKCLLVEGVEKLLNELVEKLSTRIEITPSLAKVLLHEHEWNVEKIVTKYRENSSGLLISARVKPPGDQPTASTSTAVSSTSWSISPNSNFPTTSSSLTVHRLCPVCATSHSPDKFEKLACNHSFCKDCWAMHFETQIFQGITTQIGCMAQKCNVRVPEDLVLNLVTRPVMRDKYQQFAFRDYVKSHPELRFCPGPNCNIIVRSTSCEVLPKRTICEMCQTQFCFKCGMDYHAPTNCQVIRKWLTKCADDSETANYISANTKDCPNVIFASKKMGAAITCIVFTANMTFAGCVWVIGRITVQNTMNVLDIKKIQILPTNRSMLRPEKPSRNICITMRGGRITRKVCNWNSKLWTELRPE</sequence>
<evidence type="ECO:0000256" key="9">
    <source>
        <dbReference type="ARBA" id="ARBA00022833"/>
    </source>
</evidence>
<evidence type="ECO:0000313" key="13">
    <source>
        <dbReference type="EnsemblMetazoa" id="MESCA007221-PA"/>
    </source>
</evidence>
<dbReference type="InterPro" id="IPR002867">
    <property type="entry name" value="IBR_dom"/>
</dbReference>
<dbReference type="EC" id="2.3.2.31" evidence="3"/>
<dbReference type="InterPro" id="IPR047555">
    <property type="entry name" value="BRcat_RBR_TRIAD1"/>
</dbReference>
<evidence type="ECO:0000313" key="14">
    <source>
        <dbReference type="Proteomes" id="UP000015102"/>
    </source>
</evidence>
<evidence type="ECO:0000256" key="6">
    <source>
        <dbReference type="ARBA" id="ARBA00022737"/>
    </source>
</evidence>
<protein>
    <recommendedName>
        <fullName evidence="3">RBR-type E3 ubiquitin transferase</fullName>
        <ecNumber evidence="3">2.3.2.31</ecNumber>
    </recommendedName>
</protein>